<evidence type="ECO:0000256" key="2">
    <source>
        <dbReference type="SAM" id="MobiDB-lite"/>
    </source>
</evidence>
<comment type="similarity">
    <text evidence="1">Belongs to the 'GDSL' lipolytic enzyme family.</text>
</comment>
<dbReference type="Gene3D" id="3.40.50.1110">
    <property type="entry name" value="SGNH hydrolase"/>
    <property type="match status" value="1"/>
</dbReference>
<evidence type="ECO:0000256" key="1">
    <source>
        <dbReference type="ARBA" id="ARBA00008668"/>
    </source>
</evidence>
<dbReference type="Proteomes" id="UP000287651">
    <property type="component" value="Unassembled WGS sequence"/>
</dbReference>
<evidence type="ECO:0008006" key="5">
    <source>
        <dbReference type="Google" id="ProtNLM"/>
    </source>
</evidence>
<name>A0A426Y053_ENSVE</name>
<accession>A0A426Y053</accession>
<dbReference type="InterPro" id="IPR001087">
    <property type="entry name" value="GDSL"/>
</dbReference>
<dbReference type="PANTHER" id="PTHR45642">
    <property type="entry name" value="GDSL ESTERASE/LIPASE EXL3"/>
    <property type="match status" value="1"/>
</dbReference>
<protein>
    <recommendedName>
        <fullName evidence="5">GDSL esterase/lipase</fullName>
    </recommendedName>
</protein>
<evidence type="ECO:0000313" key="3">
    <source>
        <dbReference type="EMBL" id="RRT45168.1"/>
    </source>
</evidence>
<dbReference type="PANTHER" id="PTHR45642:SF145">
    <property type="entry name" value="OS05G0468500 PROTEIN"/>
    <property type="match status" value="1"/>
</dbReference>
<evidence type="ECO:0000313" key="4">
    <source>
        <dbReference type="Proteomes" id="UP000287651"/>
    </source>
</evidence>
<reference evidence="3 4" key="1">
    <citation type="journal article" date="2014" name="Agronomy (Basel)">
        <title>A Draft Genome Sequence for Ensete ventricosum, the Drought-Tolerant Tree Against Hunger.</title>
        <authorList>
            <person name="Harrison J."/>
            <person name="Moore K.A."/>
            <person name="Paszkiewicz K."/>
            <person name="Jones T."/>
            <person name="Grant M."/>
            <person name="Ambacheew D."/>
            <person name="Muzemil S."/>
            <person name="Studholme D.J."/>
        </authorList>
    </citation>
    <scope>NUCLEOTIDE SEQUENCE [LARGE SCALE GENOMIC DNA]</scope>
</reference>
<dbReference type="Pfam" id="PF00657">
    <property type="entry name" value="Lipase_GDSL"/>
    <property type="match status" value="1"/>
</dbReference>
<organism evidence="3 4">
    <name type="scientific">Ensete ventricosum</name>
    <name type="common">Abyssinian banana</name>
    <name type="synonym">Musa ensete</name>
    <dbReference type="NCBI Taxonomy" id="4639"/>
    <lineage>
        <taxon>Eukaryota</taxon>
        <taxon>Viridiplantae</taxon>
        <taxon>Streptophyta</taxon>
        <taxon>Embryophyta</taxon>
        <taxon>Tracheophyta</taxon>
        <taxon>Spermatophyta</taxon>
        <taxon>Magnoliopsida</taxon>
        <taxon>Liliopsida</taxon>
        <taxon>Zingiberales</taxon>
        <taxon>Musaceae</taxon>
        <taxon>Ensete</taxon>
    </lineage>
</organism>
<dbReference type="InterPro" id="IPR036514">
    <property type="entry name" value="SGNH_hydro_sf"/>
</dbReference>
<sequence>IGKVRRVVRKKRESLVGVPRDLGVANAIGGGREADGGQRWKCHTKETSHRIAIIGHRGRKAVLRALCEKGEEGCDKAEGASLRKMWALYVEVGHALPYVGHCCEAKRPCKAMDSRVMGLTALWYRKCGTSMESSTPCSHGGRVLVVKEAEEVENAETNFKYQDKAKAPRPSPHRRFSDGRLITDFVVSALGFKDLLPPYSAADSLDLSDIATGISFASAGSGLDDLTAEQSQVMTMAQELTNFAAYTERLTAALGKKAQDIIGGPLFVIGAGSNDWMMNYYMSPIRSGTYSKVEYSRLLIGKLRSVVEVLHCFLSRAFHAHAHAHAHAKEFHSNMIDAGERWLEVCHLRASTAGLSSSADHSEGIGAHKPHATTKLRGGEEQRRCRIQLPAPTLRRRSESFARPRLVRVRGHLHPTDGHDPEP</sequence>
<dbReference type="InterPro" id="IPR050592">
    <property type="entry name" value="GDSL_lipolytic_enzyme"/>
</dbReference>
<dbReference type="EMBL" id="AMZH03016012">
    <property type="protein sequence ID" value="RRT45168.1"/>
    <property type="molecule type" value="Genomic_DNA"/>
</dbReference>
<feature type="non-terminal residue" evidence="3">
    <location>
        <position position="1"/>
    </location>
</feature>
<feature type="region of interest" description="Disordered" evidence="2">
    <location>
        <begin position="357"/>
        <end position="382"/>
    </location>
</feature>
<proteinExistence type="inferred from homology"/>
<gene>
    <name evidence="3" type="ORF">B296_00050150</name>
</gene>
<comment type="caution">
    <text evidence="3">The sequence shown here is derived from an EMBL/GenBank/DDBJ whole genome shotgun (WGS) entry which is preliminary data.</text>
</comment>
<dbReference type="AlphaFoldDB" id="A0A426Y053"/>
<dbReference type="GO" id="GO:0016788">
    <property type="term" value="F:hydrolase activity, acting on ester bonds"/>
    <property type="evidence" value="ECO:0007669"/>
    <property type="project" value="InterPro"/>
</dbReference>